<dbReference type="PANTHER" id="PTHR46619:SF2">
    <property type="entry name" value="XS DOMAIN PROTEIN"/>
    <property type="match status" value="1"/>
</dbReference>
<protein>
    <submittedName>
        <fullName evidence="3">XS domain-containing protein</fullName>
    </submittedName>
</protein>
<reference evidence="3" key="2">
    <citation type="submission" date="2023-05" db="EMBL/GenBank/DDBJ databases">
        <authorList>
            <person name="Schelkunov M.I."/>
        </authorList>
    </citation>
    <scope>NUCLEOTIDE SEQUENCE</scope>
    <source>
        <strain evidence="3">Hsosn_3</strain>
        <tissue evidence="3">Leaf</tissue>
    </source>
</reference>
<accession>A0AAD8GUA2</accession>
<organism evidence="3 4">
    <name type="scientific">Heracleum sosnowskyi</name>
    <dbReference type="NCBI Taxonomy" id="360622"/>
    <lineage>
        <taxon>Eukaryota</taxon>
        <taxon>Viridiplantae</taxon>
        <taxon>Streptophyta</taxon>
        <taxon>Embryophyta</taxon>
        <taxon>Tracheophyta</taxon>
        <taxon>Spermatophyta</taxon>
        <taxon>Magnoliopsida</taxon>
        <taxon>eudicotyledons</taxon>
        <taxon>Gunneridae</taxon>
        <taxon>Pentapetalae</taxon>
        <taxon>asterids</taxon>
        <taxon>campanulids</taxon>
        <taxon>Apiales</taxon>
        <taxon>Apiaceae</taxon>
        <taxon>Apioideae</taxon>
        <taxon>apioid superclade</taxon>
        <taxon>Tordylieae</taxon>
        <taxon>Tordyliinae</taxon>
        <taxon>Heracleum</taxon>
    </lineage>
</organism>
<sequence length="914" mass="103368">MGDQALRLSRYNESLGNRNSTSMKFDWMQLLGEAKSGSNDKAELGTNDKGRSLRECDLEDNATRLNSGRKDNGDSEVSGLGGVERKLVDENSGLGLALSSRGLGDPVKLGTNDKNRSLKELDSKDCYVVKASRLDSERKHYRESDYSRLGGFERKLIDDNPKPGLALSSWSADESVVHKPLARESYNEGKSSVRYPRDDNNFVEQSRERPTNFGTGSLTVPQEEFSGSLRSKSRISSGRDRFNAEMIDSTIVHDALDGKICGKSSVMRTYAPVDNIPVRKEHEIDACNESRIKNGNVFRESDGFDVSASVADDYSHDYFDSAVDTVGRCYDEELSGESRVWYDDLYLEGNKVLGNNDLDMSPTLKWNNDIVDHRNAYGREQYVNRRSPLSGDDHGNERSELSPWSEYDQHHVHYDHESLLLEEDHGYERSGTFTFMENDIYLDESAGDLRKRLVDSELCLIDESTLMLKRKHDMDGISTNIYTGSTTSGNDDERGLKNYYHGGAFEELSADDRDSFNLSKKLRYSHSQFTESEQASYRTTRRSVTEHSSAGKAIMKRLGPQHQDIHALPSHLHVNTPESSVKNRLGPMKTSKPSVKQRLGPCPEMNQTELFQMTTQKSKKLYQRACYDDNYLVPVEEPSITDVISTSVEPRENSEEFKQLVHCAYFRFVKQLNENSAQRRRILEQGEAGRLKCIVCGSNSKEFVDTKSLVVHTFYSQKVGFRALHLGFHQALCMLMGWKNKIAGGRKWFCELLSDREASSLKEDHIIWPPVVIIHNSSLNSNNFDERVIVSIEALDSILRGMGFVERIKVCRGRPANHSIMAVIFNSTLSGLQAAERLHNFYSKTKHGKSDFENIRSCSSSCSREASNASEKKAEHVLYGYLGIAEDLDKLEYETKKRCLVKSKKEIQSIAMQP</sequence>
<dbReference type="GO" id="GO:0031047">
    <property type="term" value="P:regulatory ncRNA-mediated gene silencing"/>
    <property type="evidence" value="ECO:0007669"/>
    <property type="project" value="InterPro"/>
</dbReference>
<dbReference type="PANTHER" id="PTHR46619">
    <property type="entry name" value="RNA RECOGNITION MOTIF XS DOMAIN PROTEIN-RELATED"/>
    <property type="match status" value="1"/>
</dbReference>
<dbReference type="Pfam" id="PF03468">
    <property type="entry name" value="XS"/>
    <property type="match status" value="1"/>
</dbReference>
<dbReference type="EMBL" id="JAUIZM010000011">
    <property type="protein sequence ID" value="KAK1354609.1"/>
    <property type="molecule type" value="Genomic_DNA"/>
</dbReference>
<proteinExistence type="predicted"/>
<feature type="compositionally biased region" description="Basic and acidic residues" evidence="1">
    <location>
        <begin position="195"/>
        <end position="210"/>
    </location>
</feature>
<dbReference type="InterPro" id="IPR005380">
    <property type="entry name" value="XS_domain"/>
</dbReference>
<comment type="caution">
    <text evidence="3">The sequence shown here is derived from an EMBL/GenBank/DDBJ whole genome shotgun (WGS) entry which is preliminary data.</text>
</comment>
<dbReference type="Gene3D" id="3.30.70.2890">
    <property type="entry name" value="XS domain"/>
    <property type="match status" value="1"/>
</dbReference>
<name>A0AAD8GUA2_9APIA</name>
<evidence type="ECO:0000313" key="4">
    <source>
        <dbReference type="Proteomes" id="UP001237642"/>
    </source>
</evidence>
<evidence type="ECO:0000313" key="3">
    <source>
        <dbReference type="EMBL" id="KAK1354609.1"/>
    </source>
</evidence>
<feature type="domain" description="XS" evidence="2">
    <location>
        <begin position="763"/>
        <end position="889"/>
    </location>
</feature>
<dbReference type="InterPro" id="IPR038588">
    <property type="entry name" value="XS_domain_sf"/>
</dbReference>
<dbReference type="AlphaFoldDB" id="A0AAD8GUA2"/>
<feature type="region of interest" description="Disordered" evidence="1">
    <location>
        <begin position="529"/>
        <end position="548"/>
    </location>
</feature>
<gene>
    <name evidence="3" type="ORF">POM88_047865</name>
</gene>
<feature type="compositionally biased region" description="Polar residues" evidence="1">
    <location>
        <begin position="529"/>
        <end position="538"/>
    </location>
</feature>
<feature type="compositionally biased region" description="Basic and acidic residues" evidence="1">
    <location>
        <begin position="391"/>
        <end position="400"/>
    </location>
</feature>
<feature type="region of interest" description="Disordered" evidence="1">
    <location>
        <begin position="182"/>
        <end position="230"/>
    </location>
</feature>
<keyword evidence="4" id="KW-1185">Reference proteome</keyword>
<feature type="region of interest" description="Disordered" evidence="1">
    <location>
        <begin position="61"/>
        <end position="84"/>
    </location>
</feature>
<evidence type="ECO:0000259" key="2">
    <source>
        <dbReference type="Pfam" id="PF03468"/>
    </source>
</evidence>
<evidence type="ECO:0000256" key="1">
    <source>
        <dbReference type="SAM" id="MobiDB-lite"/>
    </source>
</evidence>
<feature type="region of interest" description="Disordered" evidence="1">
    <location>
        <begin position="578"/>
        <end position="602"/>
    </location>
</feature>
<feature type="region of interest" description="Disordered" evidence="1">
    <location>
        <begin position="381"/>
        <end position="401"/>
    </location>
</feature>
<dbReference type="Proteomes" id="UP001237642">
    <property type="component" value="Unassembled WGS sequence"/>
</dbReference>
<reference evidence="3" key="1">
    <citation type="submission" date="2023-02" db="EMBL/GenBank/DDBJ databases">
        <title>Genome of toxic invasive species Heracleum sosnowskyi carries increased number of genes despite the absence of recent whole-genome duplications.</title>
        <authorList>
            <person name="Schelkunov M."/>
            <person name="Shtratnikova V."/>
            <person name="Makarenko M."/>
            <person name="Klepikova A."/>
            <person name="Omelchenko D."/>
            <person name="Novikova G."/>
            <person name="Obukhova E."/>
            <person name="Bogdanov V."/>
            <person name="Penin A."/>
            <person name="Logacheva M."/>
        </authorList>
    </citation>
    <scope>NUCLEOTIDE SEQUENCE</scope>
    <source>
        <strain evidence="3">Hsosn_3</strain>
        <tissue evidence="3">Leaf</tissue>
    </source>
</reference>